<sequence length="385" mass="46007">MEKKKIIKRAQVLYLEMVKILGSENEEDMIERCENLLDELEDAWDSFVELGEELRVQLTDECDYFSLLFEETSKRYDLPDCSSTFFMIVVKGDDYLFPQLSKFRQIACTGLDSKSNTQFVCLTEEARIFTELYKNLSEYIQIEDSQRYHYYKHQRHLIDQLIRFWPILCVIAQESGIFLKKYKDNLSTLFEGLIYRRQTFRDLLFDKLSYHTTPEDPYMSELKTPTNSDIQKAIEELAEEQERLLEELRLLMALIDPSIAEEFPLSYLQTFNVDKSAALSSEPWEKYFITSKEMKDLHPRSKFNRSKLQKLQENACKSDGLIMVKYGEKRHADETWEAYNFRHSRQNTLFKCKKQLFFPRQWWKKMYGLHKESLYRKGNGNSKDR</sequence>
<protein>
    <submittedName>
        <fullName evidence="2">Uncharacterized protein</fullName>
    </submittedName>
</protein>
<evidence type="ECO:0000256" key="1">
    <source>
        <dbReference type="SAM" id="Coils"/>
    </source>
</evidence>
<dbReference type="AlphaFoldDB" id="A0A1U9NLH1"/>
<evidence type="ECO:0000313" key="3">
    <source>
        <dbReference type="Proteomes" id="UP000189674"/>
    </source>
</evidence>
<gene>
    <name evidence="2" type="ORF">STSP2_01956</name>
</gene>
<keyword evidence="1" id="KW-0175">Coiled coil</keyword>
<dbReference type="KEGG" id="alus:STSP2_01956"/>
<dbReference type="Proteomes" id="UP000189674">
    <property type="component" value="Chromosome"/>
</dbReference>
<reference evidence="3" key="1">
    <citation type="submission" date="2017-02" db="EMBL/GenBank/DDBJ databases">
        <title>Comparative genomics and description of representatives of a novel lineage of planctomycetes thriving in anoxic sediments.</title>
        <authorList>
            <person name="Spring S."/>
            <person name="Bunk B."/>
            <person name="Sproer C."/>
        </authorList>
    </citation>
    <scope>NUCLEOTIDE SEQUENCE [LARGE SCALE GENOMIC DNA]</scope>
    <source>
        <strain evidence="3">ST-NAGAB-D1</strain>
    </source>
</reference>
<proteinExistence type="predicted"/>
<keyword evidence="3" id="KW-1185">Reference proteome</keyword>
<dbReference type="STRING" id="1936003.STSP2_01956"/>
<name>A0A1U9NLH1_9BACT</name>
<feature type="coiled-coil region" evidence="1">
    <location>
        <begin position="227"/>
        <end position="254"/>
    </location>
</feature>
<dbReference type="EMBL" id="CP019791">
    <property type="protein sequence ID" value="AQT68783.1"/>
    <property type="molecule type" value="Genomic_DNA"/>
</dbReference>
<accession>A0A1U9NLH1</accession>
<organism evidence="2 3">
    <name type="scientific">Anaerohalosphaera lusitana</name>
    <dbReference type="NCBI Taxonomy" id="1936003"/>
    <lineage>
        <taxon>Bacteria</taxon>
        <taxon>Pseudomonadati</taxon>
        <taxon>Planctomycetota</taxon>
        <taxon>Phycisphaerae</taxon>
        <taxon>Sedimentisphaerales</taxon>
        <taxon>Anaerohalosphaeraceae</taxon>
        <taxon>Anaerohalosphaera</taxon>
    </lineage>
</organism>
<dbReference type="RefSeq" id="WP_146662084.1">
    <property type="nucleotide sequence ID" value="NZ_CP019791.1"/>
</dbReference>
<evidence type="ECO:0000313" key="2">
    <source>
        <dbReference type="EMBL" id="AQT68783.1"/>
    </source>
</evidence>